<dbReference type="EMBL" id="CM042020">
    <property type="protein sequence ID" value="KAI3820908.1"/>
    <property type="molecule type" value="Genomic_DNA"/>
</dbReference>
<evidence type="ECO:0000313" key="2">
    <source>
        <dbReference type="Proteomes" id="UP001056120"/>
    </source>
</evidence>
<sequence length="134" mass="15173">MELNGTNNQSEVRHESWTLGHARLKARVDLLQKNQRNLMGEDLDSLSLKELQNLEQQLETYIRHLILKKNRSMLESISKFQKKCTILNRHVLGFEPIWSDVNGPVEETGLIYGLGGLAGSATSVGCWLGLQFQP</sequence>
<comment type="caution">
    <text evidence="1">The sequence shown here is derived from an EMBL/GenBank/DDBJ whole genome shotgun (WGS) entry which is preliminary data.</text>
</comment>
<dbReference type="Proteomes" id="UP001056120">
    <property type="component" value="Linkage Group LG03"/>
</dbReference>
<keyword evidence="2" id="KW-1185">Reference proteome</keyword>
<reference evidence="1 2" key="2">
    <citation type="journal article" date="2022" name="Mol. Ecol. Resour.">
        <title>The genomes of chicory, endive, great burdock and yacon provide insights into Asteraceae paleo-polyploidization history and plant inulin production.</title>
        <authorList>
            <person name="Fan W."/>
            <person name="Wang S."/>
            <person name="Wang H."/>
            <person name="Wang A."/>
            <person name="Jiang F."/>
            <person name="Liu H."/>
            <person name="Zhao H."/>
            <person name="Xu D."/>
            <person name="Zhang Y."/>
        </authorList>
    </citation>
    <scope>NUCLEOTIDE SEQUENCE [LARGE SCALE GENOMIC DNA]</scope>
    <source>
        <strain evidence="2">cv. Yunnan</strain>
        <tissue evidence="1">Leaves</tissue>
    </source>
</reference>
<protein>
    <submittedName>
        <fullName evidence="1">Uncharacterized protein</fullName>
    </submittedName>
</protein>
<accession>A0ACB9JMM8</accession>
<proteinExistence type="predicted"/>
<organism evidence="1 2">
    <name type="scientific">Smallanthus sonchifolius</name>
    <dbReference type="NCBI Taxonomy" id="185202"/>
    <lineage>
        <taxon>Eukaryota</taxon>
        <taxon>Viridiplantae</taxon>
        <taxon>Streptophyta</taxon>
        <taxon>Embryophyta</taxon>
        <taxon>Tracheophyta</taxon>
        <taxon>Spermatophyta</taxon>
        <taxon>Magnoliopsida</taxon>
        <taxon>eudicotyledons</taxon>
        <taxon>Gunneridae</taxon>
        <taxon>Pentapetalae</taxon>
        <taxon>asterids</taxon>
        <taxon>campanulids</taxon>
        <taxon>Asterales</taxon>
        <taxon>Asteraceae</taxon>
        <taxon>Asteroideae</taxon>
        <taxon>Heliantheae alliance</taxon>
        <taxon>Millerieae</taxon>
        <taxon>Smallanthus</taxon>
    </lineage>
</organism>
<evidence type="ECO:0000313" key="1">
    <source>
        <dbReference type="EMBL" id="KAI3820908.1"/>
    </source>
</evidence>
<gene>
    <name evidence="1" type="ORF">L1987_08460</name>
</gene>
<name>A0ACB9JMM8_9ASTR</name>
<reference evidence="2" key="1">
    <citation type="journal article" date="2022" name="Mol. Ecol. Resour.">
        <title>The genomes of chicory, endive, great burdock and yacon provide insights into Asteraceae palaeo-polyploidization history and plant inulin production.</title>
        <authorList>
            <person name="Fan W."/>
            <person name="Wang S."/>
            <person name="Wang H."/>
            <person name="Wang A."/>
            <person name="Jiang F."/>
            <person name="Liu H."/>
            <person name="Zhao H."/>
            <person name="Xu D."/>
            <person name="Zhang Y."/>
        </authorList>
    </citation>
    <scope>NUCLEOTIDE SEQUENCE [LARGE SCALE GENOMIC DNA]</scope>
    <source>
        <strain evidence="2">cv. Yunnan</strain>
    </source>
</reference>